<dbReference type="AlphaFoldDB" id="A0A3S0VBQ1"/>
<evidence type="ECO:0008006" key="4">
    <source>
        <dbReference type="Google" id="ProtNLM"/>
    </source>
</evidence>
<reference evidence="2 3" key="1">
    <citation type="submission" date="2018-12" db="EMBL/GenBank/DDBJ databases">
        <title>Legionella sp,whole genome shotgun sequence.</title>
        <authorList>
            <person name="Wu H."/>
        </authorList>
    </citation>
    <scope>NUCLEOTIDE SEQUENCE [LARGE SCALE GENOMIC DNA]</scope>
    <source>
        <strain evidence="3">km714</strain>
    </source>
</reference>
<dbReference type="Proteomes" id="UP000288012">
    <property type="component" value="Unassembled WGS sequence"/>
</dbReference>
<protein>
    <recommendedName>
        <fullName evidence="4">Coiled-coil protein</fullName>
    </recommendedName>
</protein>
<keyword evidence="1" id="KW-0812">Transmembrane</keyword>
<feature type="transmembrane region" description="Helical" evidence="1">
    <location>
        <begin position="439"/>
        <end position="462"/>
    </location>
</feature>
<proteinExistence type="predicted"/>
<dbReference type="RefSeq" id="WP_127111016.1">
    <property type="nucleotide sequence ID" value="NZ_RZGR01000002.1"/>
</dbReference>
<evidence type="ECO:0000313" key="3">
    <source>
        <dbReference type="Proteomes" id="UP000288012"/>
    </source>
</evidence>
<name>A0A3S0VBQ1_9GAMM</name>
<keyword evidence="1" id="KW-1133">Transmembrane helix</keyword>
<sequence>MVEFAYRPYLENKRAFFTNLPRDLPAAKEMAAAASYDFLATHRLLLEQEWSNLLESLKKNSKNRQTYWLYCYYCCAMLESYYQAYGKQAEVKKYQALCAQIQYLSGENSLPHVVEEEFFKEFKKKIGSDLSELISTPLHISKIRDWVAFSNITRLQITFSRITVAQTINFARSMEWFDKWDAFFGGHTDVDGMLSRLNKANPVFNVLSVGLFVARFVINAAMMCKHVFIPAEAEKRGLLARFQDELKKRHAVFLNDSVWAMVNLTSNFAGYFNISAPVANWLTAGFLFFDVALLAYRRHLAEQDYLTKKEQYRLEIEENSDDEAYCIMVKEQAAQLEISWQAQQASFNFNIVAAILLMSGFSASLLLAIPAATPVCFLVCTLAISMYLSADLYGSYQEKVLKAQQVDLTAAQKNKMEAEVAEARDEFLWSMVKNTAMPLFIMSLLAISWQVALIFTAVYIAYECSKGYLNLIKTGEAESQPVLSL</sequence>
<evidence type="ECO:0000256" key="1">
    <source>
        <dbReference type="SAM" id="Phobius"/>
    </source>
</evidence>
<gene>
    <name evidence="2" type="ORF">EKM59_00660</name>
</gene>
<keyword evidence="3" id="KW-1185">Reference proteome</keyword>
<organism evidence="2 3">
    <name type="scientific">Legionella septentrionalis</name>
    <dbReference type="NCBI Taxonomy" id="2498109"/>
    <lineage>
        <taxon>Bacteria</taxon>
        <taxon>Pseudomonadati</taxon>
        <taxon>Pseudomonadota</taxon>
        <taxon>Gammaproteobacteria</taxon>
        <taxon>Legionellales</taxon>
        <taxon>Legionellaceae</taxon>
        <taxon>Legionella</taxon>
    </lineage>
</organism>
<dbReference type="EMBL" id="RZGR01000002">
    <property type="protein sequence ID" value="RUQ91025.1"/>
    <property type="molecule type" value="Genomic_DNA"/>
</dbReference>
<comment type="caution">
    <text evidence="2">The sequence shown here is derived from an EMBL/GenBank/DDBJ whole genome shotgun (WGS) entry which is preliminary data.</text>
</comment>
<feature type="transmembrane region" description="Helical" evidence="1">
    <location>
        <begin position="375"/>
        <end position="394"/>
    </location>
</feature>
<keyword evidence="1" id="KW-0472">Membrane</keyword>
<evidence type="ECO:0000313" key="2">
    <source>
        <dbReference type="EMBL" id="RUQ91025.1"/>
    </source>
</evidence>
<accession>A0A3S0VBQ1</accession>
<feature type="transmembrane region" description="Helical" evidence="1">
    <location>
        <begin position="278"/>
        <end position="296"/>
    </location>
</feature>
<feature type="transmembrane region" description="Helical" evidence="1">
    <location>
        <begin position="347"/>
        <end position="369"/>
    </location>
</feature>